<dbReference type="AlphaFoldDB" id="A0A450UE82"/>
<evidence type="ECO:0000313" key="1">
    <source>
        <dbReference type="EMBL" id="VFJ88703.1"/>
    </source>
</evidence>
<dbReference type="EMBL" id="CAADFG010000010">
    <property type="protein sequence ID" value="VFJ88703.1"/>
    <property type="molecule type" value="Genomic_DNA"/>
</dbReference>
<gene>
    <name evidence="1" type="ORF">BECKH772A_GA0070896_1001038</name>
    <name evidence="2" type="ORF">BECKH772B_GA0070898_1001138</name>
    <name evidence="3" type="ORF">BECKH772C_GA0070978_1000938</name>
</gene>
<dbReference type="EMBL" id="CAADFJ010000009">
    <property type="protein sequence ID" value="VFJ96932.1"/>
    <property type="molecule type" value="Genomic_DNA"/>
</dbReference>
<accession>A0A450UE82</accession>
<name>A0A450UE82_9GAMM</name>
<dbReference type="EMBL" id="CAADFI010000011">
    <property type="protein sequence ID" value="VFJ90818.1"/>
    <property type="molecule type" value="Genomic_DNA"/>
</dbReference>
<sequence>MEVKEAVKIAIDYLAETLSGKNPFIYFTKVTSRKKALKREINFRAKQVDEVLEKAKSKSALCQKGIERKGTIKGTCVRDFLNTATRVTVVFELGGIYRIPGKGEDSVLIHYSGYGLRHLPEKQGYKDSMYSNNTFGEVLEDYLVLVLRGTSEDIIIEMNNTLDKIKEEAQFKNLDILEDWHQRHQATGKYKDKYGGAYKVYDSEMDDFKTELGRIEQWLNSVNDEWSHLKRLYTKLVT</sequence>
<evidence type="ECO:0000313" key="2">
    <source>
        <dbReference type="EMBL" id="VFJ90818.1"/>
    </source>
</evidence>
<reference evidence="2" key="1">
    <citation type="submission" date="2019-02" db="EMBL/GenBank/DDBJ databases">
        <authorList>
            <person name="Gruber-Vodicka R. H."/>
            <person name="Seah K. B. B."/>
        </authorList>
    </citation>
    <scope>NUCLEOTIDE SEQUENCE</scope>
    <source>
        <strain evidence="3">BECK_SA2B12</strain>
        <strain evidence="1">BECK_SA2B15</strain>
        <strain evidence="2">BECK_SA2B20</strain>
    </source>
</reference>
<protein>
    <submittedName>
        <fullName evidence="2">Uncharacterized protein</fullName>
    </submittedName>
</protein>
<proteinExistence type="predicted"/>
<organism evidence="2">
    <name type="scientific">Candidatus Kentrum eta</name>
    <dbReference type="NCBI Taxonomy" id="2126337"/>
    <lineage>
        <taxon>Bacteria</taxon>
        <taxon>Pseudomonadati</taxon>
        <taxon>Pseudomonadota</taxon>
        <taxon>Gammaproteobacteria</taxon>
        <taxon>Candidatus Kentrum</taxon>
    </lineage>
</organism>
<evidence type="ECO:0000313" key="3">
    <source>
        <dbReference type="EMBL" id="VFJ96932.1"/>
    </source>
</evidence>